<organism evidence="3 4">
    <name type="scientific">Croceicoccus marinus</name>
    <dbReference type="NCBI Taxonomy" id="450378"/>
    <lineage>
        <taxon>Bacteria</taxon>
        <taxon>Pseudomonadati</taxon>
        <taxon>Pseudomonadota</taxon>
        <taxon>Alphaproteobacteria</taxon>
        <taxon>Sphingomonadales</taxon>
        <taxon>Erythrobacteraceae</taxon>
        <taxon>Croceicoccus</taxon>
    </lineage>
</organism>
<evidence type="ECO:0000256" key="2">
    <source>
        <dbReference type="SAM" id="Phobius"/>
    </source>
</evidence>
<dbReference type="AlphaFoldDB" id="A0A7G6VU86"/>
<name>A0A7G6VU86_9SPHN</name>
<evidence type="ECO:0000256" key="1">
    <source>
        <dbReference type="SAM" id="MobiDB-lite"/>
    </source>
</evidence>
<feature type="region of interest" description="Disordered" evidence="1">
    <location>
        <begin position="160"/>
        <end position="179"/>
    </location>
</feature>
<dbReference type="RefSeq" id="WP_185884422.1">
    <property type="nucleotide sequence ID" value="NZ_CP060052.1"/>
</dbReference>
<feature type="transmembrane region" description="Helical" evidence="2">
    <location>
        <begin position="85"/>
        <end position="108"/>
    </location>
</feature>
<feature type="transmembrane region" description="Helical" evidence="2">
    <location>
        <begin position="129"/>
        <end position="152"/>
    </location>
</feature>
<dbReference type="EMBL" id="CP060052">
    <property type="protein sequence ID" value="QNE05301.1"/>
    <property type="molecule type" value="Genomic_DNA"/>
</dbReference>
<keyword evidence="2" id="KW-1133">Transmembrane helix</keyword>
<evidence type="ECO:0000313" key="3">
    <source>
        <dbReference type="EMBL" id="QNE05301.1"/>
    </source>
</evidence>
<reference evidence="3 4" key="1">
    <citation type="submission" date="2020-08" db="EMBL/GenBank/DDBJ databases">
        <authorList>
            <person name="Liu G."/>
            <person name="Sun C."/>
        </authorList>
    </citation>
    <scope>NUCLEOTIDE SEQUENCE [LARGE SCALE GENOMIC DNA]</scope>
    <source>
        <strain evidence="3 4">OT19</strain>
    </source>
</reference>
<proteinExistence type="predicted"/>
<keyword evidence="2" id="KW-0472">Membrane</keyword>
<feature type="transmembrane region" description="Helical" evidence="2">
    <location>
        <begin position="53"/>
        <end position="73"/>
    </location>
</feature>
<gene>
    <name evidence="3" type="ORF">H4O24_00870</name>
</gene>
<sequence>MLDGVPAQIWLLIGIAAAAVPGAAYLYRYIVHSPRYRDITLAPEDLSWRTRPLLLRNALLLAALGALAVFIFTPDAERLASSADFPTVLMAGIGVLAVWATFTGFRTGTTVPLAKGLSSRFDRDAQPRLYWASMAWNAAMSCLLLSFAFVLAGTQAERSCDGPLQDKDGQDSDWQNRDRQDWDRQIRDWQETVAACDALIAGDAGILQRWGVPLAMARSAPDEADLAD</sequence>
<feature type="transmembrane region" description="Helical" evidence="2">
    <location>
        <begin position="6"/>
        <end position="27"/>
    </location>
</feature>
<accession>A0A7G6VU86</accession>
<evidence type="ECO:0000313" key="4">
    <source>
        <dbReference type="Proteomes" id="UP000515297"/>
    </source>
</evidence>
<dbReference type="Proteomes" id="UP000515297">
    <property type="component" value="Chromosome"/>
</dbReference>
<keyword evidence="2" id="KW-0812">Transmembrane</keyword>
<protein>
    <submittedName>
        <fullName evidence="3">Uncharacterized protein</fullName>
    </submittedName>
</protein>